<dbReference type="RefSeq" id="WP_198857479.1">
    <property type="nucleotide sequence ID" value="NZ_BAABDT010000006.1"/>
</dbReference>
<evidence type="ECO:0000256" key="1">
    <source>
        <dbReference type="SAM" id="SignalP"/>
    </source>
</evidence>
<dbReference type="EMBL" id="BAABDT010000006">
    <property type="protein sequence ID" value="GAA3745802.1"/>
    <property type="molecule type" value="Genomic_DNA"/>
</dbReference>
<keyword evidence="3" id="KW-1185">Reference proteome</keyword>
<protein>
    <submittedName>
        <fullName evidence="2">Uncharacterized protein</fullName>
    </submittedName>
</protein>
<evidence type="ECO:0000313" key="2">
    <source>
        <dbReference type="EMBL" id="GAA3745802.1"/>
    </source>
</evidence>
<keyword evidence="1" id="KW-0732">Signal</keyword>
<proteinExistence type="predicted"/>
<accession>A0ABP7FQJ9</accession>
<dbReference type="Proteomes" id="UP001501367">
    <property type="component" value="Unassembled WGS sequence"/>
</dbReference>
<comment type="caution">
    <text evidence="2">The sequence shown here is derived from an EMBL/GenBank/DDBJ whole genome shotgun (WGS) entry which is preliminary data.</text>
</comment>
<name>A0ABP7FQJ9_9FLAO</name>
<sequence length="201" mass="22002">MKTLFKNGYKAIVSLLLIFITLSKTSAQTGINTITPDASSALEIKSTNKGLLIPRLTQAQKNAILSPATGLMVYDITTNCISVNIGTPSVPEWNCTTLLNRKFFYMPSINISTKIGLIGIPQTKDLYREYADEFTAPKMVSAGAPSIIPVIANAQELNYYVTYYDPSLIEISGIDANGVMSYKILKPANFDSYINIVFAPK</sequence>
<evidence type="ECO:0000313" key="3">
    <source>
        <dbReference type="Proteomes" id="UP001501367"/>
    </source>
</evidence>
<gene>
    <name evidence="2" type="ORF">GCM10022422_32530</name>
</gene>
<feature type="chain" id="PRO_5045829249" evidence="1">
    <location>
        <begin position="27"/>
        <end position="201"/>
    </location>
</feature>
<organism evidence="2 3">
    <name type="scientific">Flavobacterium ginsengisoli</name>
    <dbReference type="NCBI Taxonomy" id="871694"/>
    <lineage>
        <taxon>Bacteria</taxon>
        <taxon>Pseudomonadati</taxon>
        <taxon>Bacteroidota</taxon>
        <taxon>Flavobacteriia</taxon>
        <taxon>Flavobacteriales</taxon>
        <taxon>Flavobacteriaceae</taxon>
        <taxon>Flavobacterium</taxon>
    </lineage>
</organism>
<feature type="signal peptide" evidence="1">
    <location>
        <begin position="1"/>
        <end position="26"/>
    </location>
</feature>
<reference evidence="3" key="1">
    <citation type="journal article" date="2019" name="Int. J. Syst. Evol. Microbiol.">
        <title>The Global Catalogue of Microorganisms (GCM) 10K type strain sequencing project: providing services to taxonomists for standard genome sequencing and annotation.</title>
        <authorList>
            <consortium name="The Broad Institute Genomics Platform"/>
            <consortium name="The Broad Institute Genome Sequencing Center for Infectious Disease"/>
            <person name="Wu L."/>
            <person name="Ma J."/>
        </authorList>
    </citation>
    <scope>NUCLEOTIDE SEQUENCE [LARGE SCALE GENOMIC DNA]</scope>
    <source>
        <strain evidence="3">JCM 17336</strain>
    </source>
</reference>